<evidence type="ECO:0000256" key="1">
    <source>
        <dbReference type="SAM" id="SignalP"/>
    </source>
</evidence>
<gene>
    <name evidence="2" type="ORF">HHO47_06615</name>
</gene>
<feature type="chain" id="PRO_5030916082" evidence="1">
    <location>
        <begin position="21"/>
        <end position="54"/>
    </location>
</feature>
<evidence type="ECO:0000313" key="2">
    <source>
        <dbReference type="EMBL" id="NMM40521.1"/>
    </source>
</evidence>
<accession>A0A7Y0HAE0</accession>
<reference evidence="2" key="1">
    <citation type="submission" date="2020-04" db="EMBL/GenBank/DDBJ databases">
        <title>Genome Sequencing for Pseudoaltermonas arctica.</title>
        <authorList>
            <person name="Elkins N.S."/>
        </authorList>
    </citation>
    <scope>NUCLEOTIDE SEQUENCE [LARGE SCALE GENOMIC DNA]</scope>
    <source>
        <strain evidence="2">NEC-BIFX-2020_0012</strain>
    </source>
</reference>
<dbReference type="AlphaFoldDB" id="A0A7Y0HAE0"/>
<dbReference type="Proteomes" id="UP000570493">
    <property type="component" value="Unassembled WGS sequence"/>
</dbReference>
<keyword evidence="1" id="KW-0732">Signal</keyword>
<feature type="signal peptide" evidence="1">
    <location>
        <begin position="1"/>
        <end position="20"/>
    </location>
</feature>
<evidence type="ECO:0000313" key="3">
    <source>
        <dbReference type="Proteomes" id="UP000570493"/>
    </source>
</evidence>
<keyword evidence="3" id="KW-1185">Reference proteome</keyword>
<dbReference type="EMBL" id="JABBMT010000007">
    <property type="protein sequence ID" value="NMM40521.1"/>
    <property type="molecule type" value="Genomic_DNA"/>
</dbReference>
<dbReference type="RefSeq" id="WP_169019580.1">
    <property type="nucleotide sequence ID" value="NZ_JABBMT010000007.1"/>
</dbReference>
<name>A0A7Y0HAE0_9GAMM</name>
<organism evidence="2 3">
    <name type="scientific">Pseudoalteromonas arctica</name>
    <dbReference type="NCBI Taxonomy" id="394751"/>
    <lineage>
        <taxon>Bacteria</taxon>
        <taxon>Pseudomonadati</taxon>
        <taxon>Pseudomonadota</taxon>
        <taxon>Gammaproteobacteria</taxon>
        <taxon>Alteromonadales</taxon>
        <taxon>Pseudoalteromonadaceae</taxon>
        <taxon>Pseudoalteromonas</taxon>
    </lineage>
</organism>
<protein>
    <submittedName>
        <fullName evidence="2">Uncharacterized protein</fullName>
    </submittedName>
</protein>
<sequence length="54" mass="5789">MLNKSCLAAVALILSQTSVANTLEQPTVSDVMSNASASEWRMLDADNIIKIILP</sequence>
<comment type="caution">
    <text evidence="2">The sequence shown here is derived from an EMBL/GenBank/DDBJ whole genome shotgun (WGS) entry which is preliminary data.</text>
</comment>
<proteinExistence type="predicted"/>